<feature type="signal peptide" evidence="1">
    <location>
        <begin position="1"/>
        <end position="18"/>
    </location>
</feature>
<accession>A0A1M6DRK6</accession>
<dbReference type="InterPro" id="IPR013784">
    <property type="entry name" value="Carb-bd-like_fold"/>
</dbReference>
<keyword evidence="1" id="KW-0732">Signal</keyword>
<dbReference type="RefSeq" id="WP_019386749.1">
    <property type="nucleotide sequence ID" value="NZ_ALIH01000003.1"/>
</dbReference>
<dbReference type="SUPFAM" id="SSF49452">
    <property type="entry name" value="Starch-binding domain-like"/>
    <property type="match status" value="1"/>
</dbReference>
<dbReference type="Gene3D" id="2.60.40.1120">
    <property type="entry name" value="Carboxypeptidase-like, regulatory domain"/>
    <property type="match status" value="1"/>
</dbReference>
<organism evidence="2 3">
    <name type="scientific">Algibacter luteus</name>
    <dbReference type="NCBI Taxonomy" id="1178825"/>
    <lineage>
        <taxon>Bacteria</taxon>
        <taxon>Pseudomonadati</taxon>
        <taxon>Bacteroidota</taxon>
        <taxon>Flavobacteriia</taxon>
        <taxon>Flavobacteriales</taxon>
        <taxon>Flavobacteriaceae</taxon>
        <taxon>Algibacter</taxon>
    </lineage>
</organism>
<dbReference type="AlphaFoldDB" id="A0A1M6DRK6"/>
<gene>
    <name evidence="2" type="ORF">SAMN05216261_1710</name>
</gene>
<dbReference type="STRING" id="1178825.SAMN05216261_1710"/>
<evidence type="ECO:0000313" key="2">
    <source>
        <dbReference type="EMBL" id="SHI75841.1"/>
    </source>
</evidence>
<dbReference type="EMBL" id="FQYK01000003">
    <property type="protein sequence ID" value="SHI75841.1"/>
    <property type="molecule type" value="Genomic_DNA"/>
</dbReference>
<dbReference type="Proteomes" id="UP000184396">
    <property type="component" value="Unassembled WGS sequence"/>
</dbReference>
<dbReference type="eggNOG" id="COG4771">
    <property type="taxonomic scope" value="Bacteria"/>
</dbReference>
<name>A0A1M6DRK6_9FLAO</name>
<dbReference type="GO" id="GO:0030246">
    <property type="term" value="F:carbohydrate binding"/>
    <property type="evidence" value="ECO:0007669"/>
    <property type="project" value="InterPro"/>
</dbReference>
<sequence>MKHILTITLILISAVAFAQSTGTVNGNLLDFESNNQPLIFAKVKIKETGAEILCDEKGFFKFENLNEGTYTIVSSFTGYQTKETKITIASHNTTSVNIILEADTISLEDLVSVMASADNQTKSTALNN</sequence>
<evidence type="ECO:0000313" key="3">
    <source>
        <dbReference type="Proteomes" id="UP000184396"/>
    </source>
</evidence>
<protein>
    <submittedName>
        <fullName evidence="2">CarboxypepD_reg-like domain-containing protein</fullName>
    </submittedName>
</protein>
<evidence type="ECO:0000256" key="1">
    <source>
        <dbReference type="SAM" id="SignalP"/>
    </source>
</evidence>
<feature type="chain" id="PRO_5009916784" evidence="1">
    <location>
        <begin position="19"/>
        <end position="128"/>
    </location>
</feature>
<keyword evidence="3" id="KW-1185">Reference proteome</keyword>
<proteinExistence type="predicted"/>
<dbReference type="OrthoDB" id="1443962at2"/>
<dbReference type="Pfam" id="PF13715">
    <property type="entry name" value="CarbopepD_reg_2"/>
    <property type="match status" value="1"/>
</dbReference>
<reference evidence="2 3" key="1">
    <citation type="submission" date="2016-11" db="EMBL/GenBank/DDBJ databases">
        <authorList>
            <person name="Jaros S."/>
            <person name="Januszkiewicz K."/>
            <person name="Wedrychowicz H."/>
        </authorList>
    </citation>
    <scope>NUCLEOTIDE SEQUENCE [LARGE SCALE GENOMIC DNA]</scope>
    <source>
        <strain evidence="2 3">CGMCC 1.12213</strain>
    </source>
</reference>